<sequence>MSTDKGSSSKSPTKSPGSKVITFKEWLEQQKKNTSEDGGEEVLFEPDESAIRMDNIATATTTEPNRGNLSASEVRNVAEQKPNETAVVQTADAVVSASKSPTKKTNVRDANKRKRQTEAVSNETKGVAIELPKQTPPAAKYGRIEKVVTPAAAQFKRPSLPQRVSRLTPSRFNNRPTTQADGRAGVHGTHQRPRKLTAQQFDTKMKLRKLRVRINRSTVAAYFKNLNLKVKKQAVENPVITSSHSGTDIRLSESEAKPTEPSQKRSSQKDPLAPAKKRIVSQPTTATTPLQLPTLTARPNVICAAESNDALKSSPAAMPALTKVPPSVEQKSPTKSQENTDASQTEAADQQFGSTEELSLLTPMKCVTVPQSTNNSSRSQQQQQQQQQIASTGAEVMREKRSSTTSSSDASVTQRSQSTGKQTNSSSSSTITAASTASIANDTQLPFTPVVPKEEVVDEHTTPAQQAAGGITSGASADNAPTTNSLASRTLAIAAATNSALNQTPTNDPSGYYGLTPTQLDSNGTRLYSFLHPAKYNRNHGCVLLDYCCPNLDGPMPAIDPTRIHAQVQAGVRELPAYIVMSTKLITRADLEANKNVIPASIRQKVEKITADATNTPTNQTSVPTMASGAPNTVVAKVTPVAPPVPVSKPTTSTTALTPTITALQKHLPSTTVITPKLMPSTSTLTVATLANATSQLPTVSDYQRSLLRTSIRQFDARLKKYYYRIAMLSFSERQTIIDSMINSTTLTPKDVDCAVRLIDEYAAQIDRATTTSTTNVTSPAIQSVSKSITTQTTNTVVRTTTIQQQSQKSNLQSSKTQVAVLDKDNSLLGYQLAASPMPMNKSSISTRSSIMSTSITGSMNTSLPTVTTTSSIVLPTLKATQASPRIFYTKPPMQTSTPIATTTSNANTPLNDGKITSLRSTPRMGRELTIRQIPQKLNSVSVSSPTATGTLPTRRLPTLTRNPHLTAGSSAEKSISETITTRSAVTISTAPKRMTRATAAAKVVVITQNTDGNSAPQDECILPDGHENTEIKREKVDDDFVGGN</sequence>
<feature type="region of interest" description="Disordered" evidence="1">
    <location>
        <begin position="322"/>
        <end position="434"/>
    </location>
</feature>
<feature type="region of interest" description="Disordered" evidence="1">
    <location>
        <begin position="239"/>
        <end position="293"/>
    </location>
</feature>
<feature type="compositionally biased region" description="Polar residues" evidence="1">
    <location>
        <begin position="166"/>
        <end position="180"/>
    </location>
</feature>
<feature type="compositionally biased region" description="Polar residues" evidence="1">
    <location>
        <begin position="893"/>
        <end position="911"/>
    </location>
</feature>
<feature type="compositionally biased region" description="Acidic residues" evidence="1">
    <location>
        <begin position="37"/>
        <end position="48"/>
    </location>
</feature>
<dbReference type="EMBL" id="GAKP01015818">
    <property type="protein sequence ID" value="JAC43134.1"/>
    <property type="molecule type" value="Transcribed_RNA"/>
</dbReference>
<name>A0A034VKY5_BACDO</name>
<feature type="region of interest" description="Disordered" evidence="1">
    <location>
        <begin position="166"/>
        <end position="194"/>
    </location>
</feature>
<organism evidence="2">
    <name type="scientific">Bactrocera dorsalis</name>
    <name type="common">Oriental fruit fly</name>
    <name type="synonym">Dacus dorsalis</name>
    <dbReference type="NCBI Taxonomy" id="27457"/>
    <lineage>
        <taxon>Eukaryota</taxon>
        <taxon>Metazoa</taxon>
        <taxon>Ecdysozoa</taxon>
        <taxon>Arthropoda</taxon>
        <taxon>Hexapoda</taxon>
        <taxon>Insecta</taxon>
        <taxon>Pterygota</taxon>
        <taxon>Neoptera</taxon>
        <taxon>Endopterygota</taxon>
        <taxon>Diptera</taxon>
        <taxon>Brachycera</taxon>
        <taxon>Muscomorpha</taxon>
        <taxon>Tephritoidea</taxon>
        <taxon>Tephritidae</taxon>
        <taxon>Bactrocera</taxon>
        <taxon>Bactrocera</taxon>
    </lineage>
</organism>
<feature type="region of interest" description="Disordered" evidence="1">
    <location>
        <begin position="941"/>
        <end position="977"/>
    </location>
</feature>
<dbReference type="EMBL" id="GAKP01015817">
    <property type="protein sequence ID" value="JAC43135.1"/>
    <property type="molecule type" value="Transcribed_RNA"/>
</dbReference>
<feature type="compositionally biased region" description="Low complexity" evidence="1">
    <location>
        <begin position="946"/>
        <end position="967"/>
    </location>
</feature>
<feature type="region of interest" description="Disordered" evidence="1">
    <location>
        <begin position="1"/>
        <end position="124"/>
    </location>
</feature>
<feature type="compositionally biased region" description="Polar residues" evidence="1">
    <location>
        <begin position="473"/>
        <end position="483"/>
    </location>
</feature>
<evidence type="ECO:0000313" key="2">
    <source>
        <dbReference type="EMBL" id="JAC43134.1"/>
    </source>
</evidence>
<evidence type="ECO:0008006" key="3">
    <source>
        <dbReference type="Google" id="ProtNLM"/>
    </source>
</evidence>
<accession>A0A034VKY5</accession>
<feature type="compositionally biased region" description="Low complexity" evidence="1">
    <location>
        <begin position="282"/>
        <end position="293"/>
    </location>
</feature>
<dbReference type="OrthoDB" id="8070501at2759"/>
<proteinExistence type="predicted"/>
<reference evidence="2" key="1">
    <citation type="journal article" date="2014" name="BMC Genomics">
        <title>Characterizing the developmental transcriptome of the oriental fruit fly, Bactrocera dorsalis (Diptera: Tephritidae) through comparative genomic analysis with Drosophila melanogaster utilizing modENCODE datasets.</title>
        <authorList>
            <person name="Geib S.M."/>
            <person name="Calla B."/>
            <person name="Hall B."/>
            <person name="Hou S."/>
            <person name="Manoukis N.C."/>
        </authorList>
    </citation>
    <scope>NUCLEOTIDE SEQUENCE</scope>
    <source>
        <strain evidence="2">Punador</strain>
    </source>
</reference>
<feature type="compositionally biased region" description="Polar residues" evidence="1">
    <location>
        <begin position="968"/>
        <end position="977"/>
    </location>
</feature>
<evidence type="ECO:0000256" key="1">
    <source>
        <dbReference type="SAM" id="MobiDB-lite"/>
    </source>
</evidence>
<feature type="compositionally biased region" description="Basic and acidic residues" evidence="1">
    <location>
        <begin position="25"/>
        <end position="35"/>
    </location>
</feature>
<feature type="region of interest" description="Disordered" evidence="1">
    <location>
        <begin position="455"/>
        <end position="483"/>
    </location>
</feature>
<dbReference type="AlphaFoldDB" id="A0A034VKY5"/>
<feature type="compositionally biased region" description="Polar residues" evidence="1">
    <location>
        <begin position="57"/>
        <end position="73"/>
    </location>
</feature>
<protein>
    <recommendedName>
        <fullName evidence="3">Mucin-5AC</fullName>
    </recommendedName>
</protein>
<feature type="compositionally biased region" description="Polar residues" evidence="1">
    <location>
        <begin position="369"/>
        <end position="379"/>
    </location>
</feature>
<feature type="compositionally biased region" description="Polar residues" evidence="1">
    <location>
        <begin position="409"/>
        <end position="422"/>
    </location>
</feature>
<feature type="region of interest" description="Disordered" evidence="1">
    <location>
        <begin position="889"/>
        <end position="919"/>
    </location>
</feature>
<feature type="compositionally biased region" description="Low complexity" evidence="1">
    <location>
        <begin position="1"/>
        <end position="19"/>
    </location>
</feature>
<feature type="compositionally biased region" description="Low complexity" evidence="1">
    <location>
        <begin position="423"/>
        <end position="434"/>
    </location>
</feature>
<feature type="compositionally biased region" description="Polar residues" evidence="1">
    <location>
        <begin position="329"/>
        <end position="357"/>
    </location>
</feature>